<evidence type="ECO:0000313" key="2">
    <source>
        <dbReference type="EMBL" id="EDR00123.1"/>
    </source>
</evidence>
<dbReference type="KEGG" id="lbc:LACBIDRAFT_334397"/>
<evidence type="ECO:0000256" key="1">
    <source>
        <dbReference type="SAM" id="MobiDB-lite"/>
    </source>
</evidence>
<name>B0DZ35_LACBS</name>
<dbReference type="HOGENOM" id="CLU_1384383_0_0_1"/>
<proteinExistence type="predicted"/>
<dbReference type="Proteomes" id="UP000001194">
    <property type="component" value="Unassembled WGS sequence"/>
</dbReference>
<reference evidence="2 3" key="1">
    <citation type="journal article" date="2008" name="Nature">
        <title>The genome of Laccaria bicolor provides insights into mycorrhizal symbiosis.</title>
        <authorList>
            <person name="Martin F."/>
            <person name="Aerts A."/>
            <person name="Ahren D."/>
            <person name="Brun A."/>
            <person name="Danchin E.G.J."/>
            <person name="Duchaussoy F."/>
            <person name="Gibon J."/>
            <person name="Kohler A."/>
            <person name="Lindquist E."/>
            <person name="Pereda V."/>
            <person name="Salamov A."/>
            <person name="Shapiro H.J."/>
            <person name="Wuyts J."/>
            <person name="Blaudez D."/>
            <person name="Buee M."/>
            <person name="Brokstein P."/>
            <person name="Canbaeck B."/>
            <person name="Cohen D."/>
            <person name="Courty P.E."/>
            <person name="Coutinho P.M."/>
            <person name="Delaruelle C."/>
            <person name="Detter J.C."/>
            <person name="Deveau A."/>
            <person name="DiFazio S."/>
            <person name="Duplessis S."/>
            <person name="Fraissinet-Tachet L."/>
            <person name="Lucic E."/>
            <person name="Frey-Klett P."/>
            <person name="Fourrey C."/>
            <person name="Feussner I."/>
            <person name="Gay G."/>
            <person name="Grimwood J."/>
            <person name="Hoegger P.J."/>
            <person name="Jain P."/>
            <person name="Kilaru S."/>
            <person name="Labbe J."/>
            <person name="Lin Y.C."/>
            <person name="Legue V."/>
            <person name="Le Tacon F."/>
            <person name="Marmeisse R."/>
            <person name="Melayah D."/>
            <person name="Montanini B."/>
            <person name="Muratet M."/>
            <person name="Nehls U."/>
            <person name="Niculita-Hirzel H."/>
            <person name="Oudot-Le Secq M.P."/>
            <person name="Peter M."/>
            <person name="Quesneville H."/>
            <person name="Rajashekar B."/>
            <person name="Reich M."/>
            <person name="Rouhier N."/>
            <person name="Schmutz J."/>
            <person name="Yin T."/>
            <person name="Chalot M."/>
            <person name="Henrissat B."/>
            <person name="Kuees U."/>
            <person name="Lucas S."/>
            <person name="Van de Peer Y."/>
            <person name="Podila G.K."/>
            <person name="Polle A."/>
            <person name="Pukkila P.J."/>
            <person name="Richardson P.M."/>
            <person name="Rouze P."/>
            <person name="Sanders I.R."/>
            <person name="Stajich J.E."/>
            <person name="Tunlid A."/>
            <person name="Tuskan G."/>
            <person name="Grigoriev I.V."/>
        </authorList>
    </citation>
    <scope>NUCLEOTIDE SEQUENCE [LARGE SCALE GENOMIC DNA]</scope>
    <source>
        <strain evidence="3">S238N-H82 / ATCC MYA-4686</strain>
    </source>
</reference>
<accession>B0DZ35</accession>
<dbReference type="GeneID" id="6084882"/>
<dbReference type="RefSeq" id="XP_001889180.1">
    <property type="nucleotide sequence ID" value="XM_001889145.1"/>
</dbReference>
<feature type="region of interest" description="Disordered" evidence="1">
    <location>
        <begin position="111"/>
        <end position="137"/>
    </location>
</feature>
<feature type="compositionally biased region" description="Low complexity" evidence="1">
    <location>
        <begin position="114"/>
        <end position="128"/>
    </location>
</feature>
<dbReference type="AlphaFoldDB" id="B0DZ35"/>
<dbReference type="InParanoid" id="B0DZ35"/>
<sequence length="197" mass="21178">MPIPDPNPNISTAFHLPPWLLCSVASSVVAGGGKGRGTFHQFEGQDEESLLIPSNVESPTIERPPLSHSEVLDRQHLKERMGLIVQSKGGKMVNVNSRVPFNLHNKKIAVTLDPSPSSSRGSASLSSHSRSHTNGQAHWQVQAHVGAPVTNNIPSSSSSITSQDGVSTDFEGFTRSPILNLRLRPLFLSGFDMGLSL</sequence>
<dbReference type="EMBL" id="DS547153">
    <property type="protein sequence ID" value="EDR00123.1"/>
    <property type="molecule type" value="Genomic_DNA"/>
</dbReference>
<dbReference type="OrthoDB" id="3227079at2759"/>
<organism evidence="3">
    <name type="scientific">Laccaria bicolor (strain S238N-H82 / ATCC MYA-4686)</name>
    <name type="common">Bicoloured deceiver</name>
    <name type="synonym">Laccaria laccata var. bicolor</name>
    <dbReference type="NCBI Taxonomy" id="486041"/>
    <lineage>
        <taxon>Eukaryota</taxon>
        <taxon>Fungi</taxon>
        <taxon>Dikarya</taxon>
        <taxon>Basidiomycota</taxon>
        <taxon>Agaricomycotina</taxon>
        <taxon>Agaricomycetes</taxon>
        <taxon>Agaricomycetidae</taxon>
        <taxon>Agaricales</taxon>
        <taxon>Agaricineae</taxon>
        <taxon>Hydnangiaceae</taxon>
        <taxon>Laccaria</taxon>
    </lineage>
</organism>
<keyword evidence="3" id="KW-1185">Reference proteome</keyword>
<gene>
    <name evidence="2" type="ORF">LACBIDRAFT_334397</name>
</gene>
<evidence type="ECO:0000313" key="3">
    <source>
        <dbReference type="Proteomes" id="UP000001194"/>
    </source>
</evidence>
<protein>
    <submittedName>
        <fullName evidence="2">Predicted protein</fullName>
    </submittedName>
</protein>